<name>A0A9P5JZZ0_9AGAM</name>
<dbReference type="InterPro" id="IPR013749">
    <property type="entry name" value="PM/HMP-P_kinase-1"/>
</dbReference>
<feature type="domain" description="Thiaminase-2/PQQC" evidence="1">
    <location>
        <begin position="407"/>
        <end position="516"/>
    </location>
</feature>
<dbReference type="Gene3D" id="3.40.1190.20">
    <property type="match status" value="1"/>
</dbReference>
<sequence length="518" mass="55375">MNLFPVHNGGNTPAMLTIAGSDSGGGAGIQADLKTFTSLGCYGASVITALTAQNTKGVQAVHAVPPTFVEEQLRSVLDDINVTAIKTGMLANTDIVRTVARSLKALLPSRRRQLPLVLDPVCVSTSGHTLLDSEHKALDVLIEVLVPLATVLTPNTAEAESLLLVQRQRQSRRAVGETADTATATTSRIATPIVSIEDMLRASRELCALGPRAVLLKGAHVAHDGGLRIADVEAAVAAAAATTEDPRVHGVTVECDGFVPHDANMEILFEAAAQDPAVRDVPVVVDVLCEVSDGGGDDERGIGGGLGEGGGKYTLFVRPYLDSTSTHGTGCTLSAALACALAREEPLIEAVKFATTYTHHGIATAFPMGGGHGPLNHMHPLLPRVLHRPTRNDPYPLVRMLIRSNADVWRQYVQHDFVKQLGQGTLSRERFIHFLKQDYLYLKYYARANGLLIAKSSEYAEFSAAGETVLSIVREHRMHVSFCAQWGVDHAELENTPESPACTAYGAYIMDVGIRGAF</sequence>
<dbReference type="PANTHER" id="PTHR20858:SF17">
    <property type="entry name" value="HYDROXYMETHYLPYRIMIDINE_PHOSPHOMETHYLPYRIMIDINE KINASE THI20-RELATED"/>
    <property type="match status" value="1"/>
</dbReference>
<dbReference type="OrthoDB" id="10028886at2759"/>
<gene>
    <name evidence="3" type="ORF">DFH94DRAFT_768062</name>
</gene>
<dbReference type="AlphaFoldDB" id="A0A9P5JZZ0"/>
<evidence type="ECO:0000259" key="2">
    <source>
        <dbReference type="Pfam" id="PF08543"/>
    </source>
</evidence>
<dbReference type="Pfam" id="PF03070">
    <property type="entry name" value="TENA_THI-4"/>
    <property type="match status" value="1"/>
</dbReference>
<dbReference type="Pfam" id="PF08543">
    <property type="entry name" value="Phos_pyr_kin"/>
    <property type="match status" value="2"/>
</dbReference>
<dbReference type="GO" id="GO:0008972">
    <property type="term" value="F:phosphomethylpyrimidine kinase activity"/>
    <property type="evidence" value="ECO:0007669"/>
    <property type="project" value="InterPro"/>
</dbReference>
<dbReference type="Proteomes" id="UP000759537">
    <property type="component" value="Unassembled WGS sequence"/>
</dbReference>
<reference evidence="3" key="1">
    <citation type="submission" date="2019-10" db="EMBL/GenBank/DDBJ databases">
        <authorList>
            <consortium name="DOE Joint Genome Institute"/>
            <person name="Kuo A."/>
            <person name="Miyauchi S."/>
            <person name="Kiss E."/>
            <person name="Drula E."/>
            <person name="Kohler A."/>
            <person name="Sanchez-Garcia M."/>
            <person name="Andreopoulos B."/>
            <person name="Barry K.W."/>
            <person name="Bonito G."/>
            <person name="Buee M."/>
            <person name="Carver A."/>
            <person name="Chen C."/>
            <person name="Cichocki N."/>
            <person name="Clum A."/>
            <person name="Culley D."/>
            <person name="Crous P.W."/>
            <person name="Fauchery L."/>
            <person name="Girlanda M."/>
            <person name="Hayes R."/>
            <person name="Keri Z."/>
            <person name="LaButti K."/>
            <person name="Lipzen A."/>
            <person name="Lombard V."/>
            <person name="Magnuson J."/>
            <person name="Maillard F."/>
            <person name="Morin E."/>
            <person name="Murat C."/>
            <person name="Nolan M."/>
            <person name="Ohm R."/>
            <person name="Pangilinan J."/>
            <person name="Pereira M."/>
            <person name="Perotto S."/>
            <person name="Peter M."/>
            <person name="Riley R."/>
            <person name="Sitrit Y."/>
            <person name="Stielow B."/>
            <person name="Szollosi G."/>
            <person name="Zifcakova L."/>
            <person name="Stursova M."/>
            <person name="Spatafora J.W."/>
            <person name="Tedersoo L."/>
            <person name="Vaario L.-M."/>
            <person name="Yamada A."/>
            <person name="Yan M."/>
            <person name="Wang P."/>
            <person name="Xu J."/>
            <person name="Bruns T."/>
            <person name="Baldrian P."/>
            <person name="Vilgalys R."/>
            <person name="Henrissat B."/>
            <person name="Grigoriev I.V."/>
            <person name="Hibbett D."/>
            <person name="Nagy L.G."/>
            <person name="Martin F.M."/>
        </authorList>
    </citation>
    <scope>NUCLEOTIDE SEQUENCE</scope>
    <source>
        <strain evidence="3">Prilba</strain>
    </source>
</reference>
<dbReference type="Gene3D" id="1.20.910.10">
    <property type="entry name" value="Heme oxygenase-like"/>
    <property type="match status" value="1"/>
</dbReference>
<dbReference type="InterPro" id="IPR004305">
    <property type="entry name" value="Thiaminase-2/PQQC"/>
</dbReference>
<reference evidence="3" key="2">
    <citation type="journal article" date="2020" name="Nat. Commun.">
        <title>Large-scale genome sequencing of mycorrhizal fungi provides insights into the early evolution of symbiotic traits.</title>
        <authorList>
            <person name="Miyauchi S."/>
            <person name="Kiss E."/>
            <person name="Kuo A."/>
            <person name="Drula E."/>
            <person name="Kohler A."/>
            <person name="Sanchez-Garcia M."/>
            <person name="Morin E."/>
            <person name="Andreopoulos B."/>
            <person name="Barry K.W."/>
            <person name="Bonito G."/>
            <person name="Buee M."/>
            <person name="Carver A."/>
            <person name="Chen C."/>
            <person name="Cichocki N."/>
            <person name="Clum A."/>
            <person name="Culley D."/>
            <person name="Crous P.W."/>
            <person name="Fauchery L."/>
            <person name="Girlanda M."/>
            <person name="Hayes R.D."/>
            <person name="Keri Z."/>
            <person name="LaButti K."/>
            <person name="Lipzen A."/>
            <person name="Lombard V."/>
            <person name="Magnuson J."/>
            <person name="Maillard F."/>
            <person name="Murat C."/>
            <person name="Nolan M."/>
            <person name="Ohm R.A."/>
            <person name="Pangilinan J."/>
            <person name="Pereira M.F."/>
            <person name="Perotto S."/>
            <person name="Peter M."/>
            <person name="Pfister S."/>
            <person name="Riley R."/>
            <person name="Sitrit Y."/>
            <person name="Stielow J.B."/>
            <person name="Szollosi G."/>
            <person name="Zifcakova L."/>
            <person name="Stursova M."/>
            <person name="Spatafora J.W."/>
            <person name="Tedersoo L."/>
            <person name="Vaario L.M."/>
            <person name="Yamada A."/>
            <person name="Yan M."/>
            <person name="Wang P."/>
            <person name="Xu J."/>
            <person name="Bruns T."/>
            <person name="Baldrian P."/>
            <person name="Vilgalys R."/>
            <person name="Dunand C."/>
            <person name="Henrissat B."/>
            <person name="Grigoriev I.V."/>
            <person name="Hibbett D."/>
            <person name="Nagy L.G."/>
            <person name="Martin F.M."/>
        </authorList>
    </citation>
    <scope>NUCLEOTIDE SEQUENCE</scope>
    <source>
        <strain evidence="3">Prilba</strain>
    </source>
</reference>
<dbReference type="InterPro" id="IPR016084">
    <property type="entry name" value="Haem_Oase-like_multi-hlx"/>
</dbReference>
<feature type="domain" description="Pyridoxamine kinase/Phosphomethylpyrimidine kinase" evidence="2">
    <location>
        <begin position="311"/>
        <end position="376"/>
    </location>
</feature>
<evidence type="ECO:0000313" key="4">
    <source>
        <dbReference type="Proteomes" id="UP000759537"/>
    </source>
</evidence>
<proteinExistence type="predicted"/>
<dbReference type="GO" id="GO:0005829">
    <property type="term" value="C:cytosol"/>
    <property type="evidence" value="ECO:0007669"/>
    <property type="project" value="TreeGrafter"/>
</dbReference>
<evidence type="ECO:0000313" key="3">
    <source>
        <dbReference type="EMBL" id="KAF8471564.1"/>
    </source>
</evidence>
<dbReference type="SUPFAM" id="SSF53613">
    <property type="entry name" value="Ribokinase-like"/>
    <property type="match status" value="2"/>
</dbReference>
<accession>A0A9P5JZZ0</accession>
<protein>
    <submittedName>
        <fullName evidence="3">Phosphomethylpyrimidine kinase-domain-containing protein</fullName>
    </submittedName>
</protein>
<dbReference type="SUPFAM" id="SSF48613">
    <property type="entry name" value="Heme oxygenase-like"/>
    <property type="match status" value="1"/>
</dbReference>
<keyword evidence="3" id="KW-0418">Kinase</keyword>
<dbReference type="CDD" id="cd01169">
    <property type="entry name" value="HMPP_kinase"/>
    <property type="match status" value="1"/>
</dbReference>
<dbReference type="CDD" id="cd19367">
    <property type="entry name" value="TenA_C_ScTHI20-like"/>
    <property type="match status" value="1"/>
</dbReference>
<keyword evidence="4" id="KW-1185">Reference proteome</keyword>
<keyword evidence="3" id="KW-0808">Transferase</keyword>
<dbReference type="InterPro" id="IPR029056">
    <property type="entry name" value="Ribokinase-like"/>
</dbReference>
<dbReference type="EMBL" id="WHVB01000022">
    <property type="protein sequence ID" value="KAF8471564.1"/>
    <property type="molecule type" value="Genomic_DNA"/>
</dbReference>
<evidence type="ECO:0000259" key="1">
    <source>
        <dbReference type="Pfam" id="PF03070"/>
    </source>
</evidence>
<dbReference type="GO" id="GO:0008902">
    <property type="term" value="F:hydroxymethylpyrimidine kinase activity"/>
    <property type="evidence" value="ECO:0007669"/>
    <property type="project" value="TreeGrafter"/>
</dbReference>
<comment type="caution">
    <text evidence="3">The sequence shown here is derived from an EMBL/GenBank/DDBJ whole genome shotgun (WGS) entry which is preliminary data.</text>
</comment>
<dbReference type="PANTHER" id="PTHR20858">
    <property type="entry name" value="PHOSPHOMETHYLPYRIMIDINE KINASE"/>
    <property type="match status" value="1"/>
</dbReference>
<feature type="domain" description="Pyridoxamine kinase/Phosphomethylpyrimidine kinase" evidence="2">
    <location>
        <begin position="22"/>
        <end position="225"/>
    </location>
</feature>
<organism evidence="3 4">
    <name type="scientific">Russula ochroleuca</name>
    <dbReference type="NCBI Taxonomy" id="152965"/>
    <lineage>
        <taxon>Eukaryota</taxon>
        <taxon>Fungi</taxon>
        <taxon>Dikarya</taxon>
        <taxon>Basidiomycota</taxon>
        <taxon>Agaricomycotina</taxon>
        <taxon>Agaricomycetes</taxon>
        <taxon>Russulales</taxon>
        <taxon>Russulaceae</taxon>
        <taxon>Russula</taxon>
    </lineage>
</organism>
<dbReference type="InterPro" id="IPR004399">
    <property type="entry name" value="HMP/HMP-P_kinase_dom"/>
</dbReference>
<dbReference type="GO" id="GO:0009228">
    <property type="term" value="P:thiamine biosynthetic process"/>
    <property type="evidence" value="ECO:0007669"/>
    <property type="project" value="InterPro"/>
</dbReference>